<evidence type="ECO:0000256" key="6">
    <source>
        <dbReference type="ARBA" id="ARBA00023136"/>
    </source>
</evidence>
<keyword evidence="5 7" id="KW-1133">Transmembrane helix</keyword>
<proteinExistence type="predicted"/>
<feature type="transmembrane region" description="Helical" evidence="7">
    <location>
        <begin position="195"/>
        <end position="212"/>
    </location>
</feature>
<protein>
    <submittedName>
        <fullName evidence="9">Amino acid/polyamine/organocation transporter (APC superfamily)</fullName>
    </submittedName>
    <submittedName>
        <fullName evidence="8">Glutamate/gamma-aminobutyrate antiporter</fullName>
    </submittedName>
</protein>
<keyword evidence="3" id="KW-1003">Cell membrane</keyword>
<feature type="transmembrane region" description="Helical" evidence="7">
    <location>
        <begin position="360"/>
        <end position="386"/>
    </location>
</feature>
<dbReference type="InterPro" id="IPR002293">
    <property type="entry name" value="AA/rel_permease1"/>
</dbReference>
<evidence type="ECO:0000256" key="1">
    <source>
        <dbReference type="ARBA" id="ARBA00004651"/>
    </source>
</evidence>
<accession>A0A377SX83</accession>
<feature type="transmembrane region" description="Helical" evidence="7">
    <location>
        <begin position="407"/>
        <end position="426"/>
    </location>
</feature>
<evidence type="ECO:0000313" key="9">
    <source>
        <dbReference type="EMBL" id="TCU83363.1"/>
    </source>
</evidence>
<evidence type="ECO:0000256" key="2">
    <source>
        <dbReference type="ARBA" id="ARBA00022448"/>
    </source>
</evidence>
<evidence type="ECO:0000313" key="10">
    <source>
        <dbReference type="Proteomes" id="UP000255108"/>
    </source>
</evidence>
<evidence type="ECO:0000256" key="5">
    <source>
        <dbReference type="ARBA" id="ARBA00022989"/>
    </source>
</evidence>
<gene>
    <name evidence="8" type="primary">gadC</name>
    <name evidence="9" type="ORF">EV682_11286</name>
    <name evidence="8" type="ORF">NCTC11159_04512</name>
</gene>
<keyword evidence="4 7" id="KW-0812">Transmembrane</keyword>
<dbReference type="PANTHER" id="PTHR42770">
    <property type="entry name" value="AMINO ACID TRANSPORTER-RELATED"/>
    <property type="match status" value="1"/>
</dbReference>
<dbReference type="EMBL" id="UGHR01000006">
    <property type="protein sequence ID" value="STR45920.1"/>
    <property type="molecule type" value="Genomic_DNA"/>
</dbReference>
<dbReference type="PANTHER" id="PTHR42770:SF15">
    <property type="entry name" value="GLUTAMATE_GAMMA-AMINOBUTYRATE ANTIPORTER-RELATED"/>
    <property type="match status" value="1"/>
</dbReference>
<dbReference type="InterPro" id="IPR050367">
    <property type="entry name" value="APC_superfamily"/>
</dbReference>
<name>A0A377SX83_9NEIS</name>
<comment type="subcellular location">
    <subcellularLocation>
        <location evidence="1">Cell membrane</location>
        <topology evidence="1">Multi-pass membrane protein</topology>
    </subcellularLocation>
</comment>
<dbReference type="GO" id="GO:0005886">
    <property type="term" value="C:plasma membrane"/>
    <property type="evidence" value="ECO:0007669"/>
    <property type="project" value="UniProtKB-SubCell"/>
</dbReference>
<keyword evidence="11" id="KW-1185">Reference proteome</keyword>
<dbReference type="Proteomes" id="UP000255108">
    <property type="component" value="Unassembled WGS sequence"/>
</dbReference>
<dbReference type="OrthoDB" id="9804700at2"/>
<feature type="transmembrane region" description="Helical" evidence="7">
    <location>
        <begin position="83"/>
        <end position="111"/>
    </location>
</feature>
<feature type="transmembrane region" description="Helical" evidence="7">
    <location>
        <begin position="438"/>
        <end position="460"/>
    </location>
</feature>
<dbReference type="RefSeq" id="WP_115230153.1">
    <property type="nucleotide sequence ID" value="NZ_CAWOLO010000012.1"/>
</dbReference>
<dbReference type="Pfam" id="PF13520">
    <property type="entry name" value="AA_permease_2"/>
    <property type="match status" value="1"/>
</dbReference>
<dbReference type="PIRSF" id="PIRSF006060">
    <property type="entry name" value="AA_transporter"/>
    <property type="match status" value="1"/>
</dbReference>
<dbReference type="Gene3D" id="1.20.1740.10">
    <property type="entry name" value="Amino acid/polyamine transporter I"/>
    <property type="match status" value="1"/>
</dbReference>
<evidence type="ECO:0000256" key="4">
    <source>
        <dbReference type="ARBA" id="ARBA00022692"/>
    </source>
</evidence>
<evidence type="ECO:0000313" key="11">
    <source>
        <dbReference type="Proteomes" id="UP000295794"/>
    </source>
</evidence>
<keyword evidence="2" id="KW-0813">Transport</keyword>
<dbReference type="GO" id="GO:0022857">
    <property type="term" value="F:transmembrane transporter activity"/>
    <property type="evidence" value="ECO:0007669"/>
    <property type="project" value="InterPro"/>
</dbReference>
<reference evidence="8 10" key="1">
    <citation type="submission" date="2018-06" db="EMBL/GenBank/DDBJ databases">
        <authorList>
            <consortium name="Pathogen Informatics"/>
            <person name="Doyle S."/>
        </authorList>
    </citation>
    <scope>NUCLEOTIDE SEQUENCE [LARGE SCALE GENOMIC DNA]</scope>
    <source>
        <strain evidence="8 10">NCTC11159</strain>
    </source>
</reference>
<evidence type="ECO:0000256" key="3">
    <source>
        <dbReference type="ARBA" id="ARBA00022475"/>
    </source>
</evidence>
<reference evidence="9 11" key="2">
    <citation type="submission" date="2019-03" db="EMBL/GenBank/DDBJ databases">
        <title>Genomic Encyclopedia of Type Strains, Phase IV (KMG-IV): sequencing the most valuable type-strain genomes for metagenomic binning, comparative biology and taxonomic classification.</title>
        <authorList>
            <person name="Goeker M."/>
        </authorList>
    </citation>
    <scope>NUCLEOTIDE SEQUENCE [LARGE SCALE GENOMIC DNA]</scope>
    <source>
        <strain evidence="9 11">DSM 3764</strain>
    </source>
</reference>
<feature type="transmembrane region" description="Helical" evidence="7">
    <location>
        <begin position="36"/>
        <end position="62"/>
    </location>
</feature>
<sequence>MSGSEASPKIGVSTFVMITAAVVVSVRTLPMTAQPGMMTIFLTLAAALLFLVPTALVAAELATAWPQDGGIFIWVREAFGERLGFVAVWMQWIQMVFGMTSIIMIIAATIAYVVDPALATNKYFMLGMILAVWWGCTLVNLQGVKTLGWVSTICVSLGVFLPGIVLIVAGVAYVLGGNPIMTDVSFSMSNMIPHFSDAGTLGLFIGFIFVVMGMEVSASNVSSIKDAKRNYPIAIVLVSIIMVFLSVVGSAAIFVAIPKEEISMTAGLMQAFELYFSKWGMPWLAPVMGLSIALGLIGQVNSWVLGPVRGLQATANSGVLPEIMQKTNKHGVPVTLVMIQAVAISLVGILITVIPDVDNFYFMLMGLTGLVYLVAYLFMFAAAIWLRYKHPEVERSFKVPGGNFGMWLVSGMGFAMSLLAAYLAFVPPGSFKGSASGYFMFQLMGLIVMFVIPFFVYAYGQKDKARQAKKAKLAPKATRVELDAHQDNAAAAH</sequence>
<feature type="transmembrane region" description="Helical" evidence="7">
    <location>
        <begin position="12"/>
        <end position="30"/>
    </location>
</feature>
<feature type="transmembrane region" description="Helical" evidence="7">
    <location>
        <begin position="334"/>
        <end position="354"/>
    </location>
</feature>
<dbReference type="Proteomes" id="UP000295794">
    <property type="component" value="Unassembled WGS sequence"/>
</dbReference>
<dbReference type="EMBL" id="SMBT01000012">
    <property type="protein sequence ID" value="TCU83363.1"/>
    <property type="molecule type" value="Genomic_DNA"/>
</dbReference>
<evidence type="ECO:0000313" key="8">
    <source>
        <dbReference type="EMBL" id="STR45920.1"/>
    </source>
</evidence>
<keyword evidence="6 7" id="KW-0472">Membrane</keyword>
<organism evidence="8 10">
    <name type="scientific">Iodobacter fluviatilis</name>
    <dbReference type="NCBI Taxonomy" id="537"/>
    <lineage>
        <taxon>Bacteria</taxon>
        <taxon>Pseudomonadati</taxon>
        <taxon>Pseudomonadota</taxon>
        <taxon>Betaproteobacteria</taxon>
        <taxon>Neisseriales</taxon>
        <taxon>Chitinibacteraceae</taxon>
        <taxon>Iodobacter</taxon>
    </lineage>
</organism>
<dbReference type="AlphaFoldDB" id="A0A377SX83"/>
<feature type="transmembrane region" description="Helical" evidence="7">
    <location>
        <begin position="283"/>
        <end position="305"/>
    </location>
</feature>
<feature type="transmembrane region" description="Helical" evidence="7">
    <location>
        <begin position="153"/>
        <end position="175"/>
    </location>
</feature>
<feature type="transmembrane region" description="Helical" evidence="7">
    <location>
        <begin position="233"/>
        <end position="257"/>
    </location>
</feature>
<evidence type="ECO:0000256" key="7">
    <source>
        <dbReference type="SAM" id="Phobius"/>
    </source>
</evidence>
<feature type="transmembrane region" description="Helical" evidence="7">
    <location>
        <begin position="123"/>
        <end position="141"/>
    </location>
</feature>